<accession>A0ABX8QX94</accession>
<dbReference type="RefSeq" id="WP_231329163.1">
    <property type="nucleotide sequence ID" value="NZ_CP059572.1"/>
</dbReference>
<dbReference type="EMBL" id="CP059572">
    <property type="protein sequence ID" value="QXJ23470.1"/>
    <property type="molecule type" value="Genomic_DNA"/>
</dbReference>
<gene>
    <name evidence="1" type="ORF">AGRA3207_004624</name>
</gene>
<protein>
    <submittedName>
        <fullName evidence="1">Uncharacterized protein</fullName>
    </submittedName>
</protein>
<reference evidence="1" key="1">
    <citation type="submission" date="2020-07" db="EMBL/GenBank/DDBJ databases">
        <authorList>
            <person name="Tarantini F.S."/>
            <person name="Hong K.W."/>
            <person name="Chan K.G."/>
        </authorList>
    </citation>
    <scope>NUCLEOTIDE SEQUENCE</scope>
    <source>
        <strain evidence="1">32-07</strain>
    </source>
</reference>
<keyword evidence="2" id="KW-1185">Reference proteome</keyword>
<dbReference type="Proteomes" id="UP001049518">
    <property type="component" value="Chromosome"/>
</dbReference>
<proteinExistence type="predicted"/>
<name>A0ABX8QX94_9ACTN</name>
<organism evidence="1 2">
    <name type="scientific">Actinomadura graeca</name>
    <dbReference type="NCBI Taxonomy" id="2750812"/>
    <lineage>
        <taxon>Bacteria</taxon>
        <taxon>Bacillati</taxon>
        <taxon>Actinomycetota</taxon>
        <taxon>Actinomycetes</taxon>
        <taxon>Streptosporangiales</taxon>
        <taxon>Thermomonosporaceae</taxon>
        <taxon>Actinomadura</taxon>
    </lineage>
</organism>
<evidence type="ECO:0000313" key="2">
    <source>
        <dbReference type="Proteomes" id="UP001049518"/>
    </source>
</evidence>
<evidence type="ECO:0000313" key="1">
    <source>
        <dbReference type="EMBL" id="QXJ23470.1"/>
    </source>
</evidence>
<sequence>MGIGAVLITALVVLGAQPNDVHQLVNDLASLTAVYLLHAAKQNPPASA</sequence>